<comment type="caution">
    <text evidence="1">The sequence shown here is derived from an EMBL/GenBank/DDBJ whole genome shotgun (WGS) entry which is preliminary data.</text>
</comment>
<gene>
    <name evidence="1" type="ORF">Voc01_032150</name>
</gene>
<protein>
    <submittedName>
        <fullName evidence="1">Uncharacterized protein</fullName>
    </submittedName>
</protein>
<accession>A0A8J3ZSN9</accession>
<reference evidence="1" key="1">
    <citation type="submission" date="2021-01" db="EMBL/GenBank/DDBJ databases">
        <title>Whole genome shotgun sequence of Virgisporangium ochraceum NBRC 16418.</title>
        <authorList>
            <person name="Komaki H."/>
            <person name="Tamura T."/>
        </authorList>
    </citation>
    <scope>NUCLEOTIDE SEQUENCE</scope>
    <source>
        <strain evidence="1">NBRC 16418</strain>
    </source>
</reference>
<evidence type="ECO:0000313" key="1">
    <source>
        <dbReference type="EMBL" id="GIJ68298.1"/>
    </source>
</evidence>
<dbReference type="Proteomes" id="UP000635606">
    <property type="component" value="Unassembled WGS sequence"/>
</dbReference>
<dbReference type="RefSeq" id="WP_203928250.1">
    <property type="nucleotide sequence ID" value="NZ_BOPH01000039.1"/>
</dbReference>
<dbReference type="AlphaFoldDB" id="A0A8J3ZSN9"/>
<organism evidence="1 2">
    <name type="scientific">Virgisporangium ochraceum</name>
    <dbReference type="NCBI Taxonomy" id="65505"/>
    <lineage>
        <taxon>Bacteria</taxon>
        <taxon>Bacillati</taxon>
        <taxon>Actinomycetota</taxon>
        <taxon>Actinomycetes</taxon>
        <taxon>Micromonosporales</taxon>
        <taxon>Micromonosporaceae</taxon>
        <taxon>Virgisporangium</taxon>
    </lineage>
</organism>
<evidence type="ECO:0000313" key="2">
    <source>
        <dbReference type="Proteomes" id="UP000635606"/>
    </source>
</evidence>
<dbReference type="EMBL" id="BOPH01000039">
    <property type="protein sequence ID" value="GIJ68298.1"/>
    <property type="molecule type" value="Genomic_DNA"/>
</dbReference>
<keyword evidence="2" id="KW-1185">Reference proteome</keyword>
<name>A0A8J3ZSN9_9ACTN</name>
<sequence length="83" mass="8399">MAPALAASSVLVPGAYTNRSRSVPAGYCESNVANLPTLVPAGIVTVVFSTAGPPAGAAVLKFCCVPVSRAVVTFDGVRPNPIW</sequence>
<proteinExistence type="predicted"/>